<evidence type="ECO:0000313" key="3">
    <source>
        <dbReference type="EMBL" id="JAT24842.1"/>
    </source>
</evidence>
<dbReference type="PROSITE" id="PS50137">
    <property type="entry name" value="DS_RBD"/>
    <property type="match status" value="1"/>
</dbReference>
<sequence length="311" mass="36172">MSATTEDPLSDSYESNEEFELNDVDKSLIMDLMIIQNFVRPREPSGSKEYCCSFSCEVCQGANKSSPTCKVDEGDLTLTEEKRKKIIKNLMHKFFEKAWLKKVLDKNRKKRKTNDNFNAFHNFNSKVKKVKKVSEELEGKPKQWVVKTIEIQKPELKQKKNVSIGKTQLKRNKEEKENMNLEKERSGFPGQIAPMDDTKGPFFINREWVNIEIYQTGLQDSKWNPTQVVYEICSQCEWGIPEFSEISYIVRHGFLFSVTIKGHVFVSNSRGKTKKMAKYYASSKFLHFIGFKFNHKSDQFTLPGLLVNMNQ</sequence>
<dbReference type="GO" id="GO:0010468">
    <property type="term" value="P:regulation of gene expression"/>
    <property type="evidence" value="ECO:0007669"/>
    <property type="project" value="UniProtKB-ARBA"/>
</dbReference>
<accession>A0A1B6LM85</accession>
<evidence type="ECO:0000256" key="1">
    <source>
        <dbReference type="PROSITE-ProRule" id="PRU00266"/>
    </source>
</evidence>
<feature type="domain" description="DRBM" evidence="2">
    <location>
        <begin position="224"/>
        <end position="291"/>
    </location>
</feature>
<dbReference type="EMBL" id="GEBQ01015135">
    <property type="protein sequence ID" value="JAT24842.1"/>
    <property type="molecule type" value="Transcribed_RNA"/>
</dbReference>
<dbReference type="GO" id="GO:0003723">
    <property type="term" value="F:RNA binding"/>
    <property type="evidence" value="ECO:0007669"/>
    <property type="project" value="UniProtKB-UniRule"/>
</dbReference>
<gene>
    <name evidence="3" type="ORF">g.49650</name>
</gene>
<proteinExistence type="predicted"/>
<dbReference type="AlphaFoldDB" id="A0A1B6LM85"/>
<dbReference type="InterPro" id="IPR014720">
    <property type="entry name" value="dsRBD_dom"/>
</dbReference>
<keyword evidence="1" id="KW-0694">RNA-binding</keyword>
<dbReference type="Gene3D" id="3.30.160.20">
    <property type="match status" value="1"/>
</dbReference>
<name>A0A1B6LM85_9HEMI</name>
<dbReference type="CDD" id="cd00048">
    <property type="entry name" value="DSRM_SF"/>
    <property type="match status" value="1"/>
</dbReference>
<organism evidence="3">
    <name type="scientific">Graphocephala atropunctata</name>
    <dbReference type="NCBI Taxonomy" id="36148"/>
    <lineage>
        <taxon>Eukaryota</taxon>
        <taxon>Metazoa</taxon>
        <taxon>Ecdysozoa</taxon>
        <taxon>Arthropoda</taxon>
        <taxon>Hexapoda</taxon>
        <taxon>Insecta</taxon>
        <taxon>Pterygota</taxon>
        <taxon>Neoptera</taxon>
        <taxon>Paraneoptera</taxon>
        <taxon>Hemiptera</taxon>
        <taxon>Auchenorrhyncha</taxon>
        <taxon>Membracoidea</taxon>
        <taxon>Cicadellidae</taxon>
        <taxon>Cicadellinae</taxon>
        <taxon>Cicadellini</taxon>
        <taxon>Graphocephala</taxon>
    </lineage>
</organism>
<reference evidence="3" key="1">
    <citation type="submission" date="2015-11" db="EMBL/GenBank/DDBJ databases">
        <title>De novo transcriptome assembly of four potential Pierce s Disease insect vectors from Arizona vineyards.</title>
        <authorList>
            <person name="Tassone E.E."/>
        </authorList>
    </citation>
    <scope>NUCLEOTIDE SEQUENCE</scope>
</reference>
<evidence type="ECO:0000259" key="2">
    <source>
        <dbReference type="PROSITE" id="PS50137"/>
    </source>
</evidence>
<dbReference type="SUPFAM" id="SSF54768">
    <property type="entry name" value="dsRNA-binding domain-like"/>
    <property type="match status" value="1"/>
</dbReference>
<protein>
    <recommendedName>
        <fullName evidence="2">DRBM domain-containing protein</fullName>
    </recommendedName>
</protein>